<proteinExistence type="predicted"/>
<evidence type="ECO:0000313" key="1">
    <source>
        <dbReference type="EMBL" id="VDM48148.1"/>
    </source>
</evidence>
<keyword evidence="2" id="KW-1185">Reference proteome</keyword>
<protein>
    <submittedName>
        <fullName evidence="3">CPSF_A domain-containing protein</fullName>
    </submittedName>
</protein>
<dbReference type="Proteomes" id="UP000050794">
    <property type="component" value="Unassembled WGS sequence"/>
</dbReference>
<dbReference type="AlphaFoldDB" id="A0A183V7V7"/>
<accession>A0A183V7V7</accession>
<organism evidence="2 3">
    <name type="scientific">Toxocara canis</name>
    <name type="common">Canine roundworm</name>
    <dbReference type="NCBI Taxonomy" id="6265"/>
    <lineage>
        <taxon>Eukaryota</taxon>
        <taxon>Metazoa</taxon>
        <taxon>Ecdysozoa</taxon>
        <taxon>Nematoda</taxon>
        <taxon>Chromadorea</taxon>
        <taxon>Rhabditida</taxon>
        <taxon>Spirurina</taxon>
        <taxon>Ascaridomorpha</taxon>
        <taxon>Ascaridoidea</taxon>
        <taxon>Toxocaridae</taxon>
        <taxon>Toxocara</taxon>
    </lineage>
</organism>
<dbReference type="EMBL" id="UYWY01023927">
    <property type="protein sequence ID" value="VDM48148.1"/>
    <property type="molecule type" value="Genomic_DNA"/>
</dbReference>
<evidence type="ECO:0000313" key="3">
    <source>
        <dbReference type="WBParaSite" id="TCNE_0001682801-mRNA-1"/>
    </source>
</evidence>
<reference evidence="3" key="1">
    <citation type="submission" date="2016-06" db="UniProtKB">
        <authorList>
            <consortium name="WormBaseParasite"/>
        </authorList>
    </citation>
    <scope>IDENTIFICATION</scope>
</reference>
<evidence type="ECO:0000313" key="2">
    <source>
        <dbReference type="Proteomes" id="UP000050794"/>
    </source>
</evidence>
<reference evidence="1 2" key="2">
    <citation type="submission" date="2018-11" db="EMBL/GenBank/DDBJ databases">
        <authorList>
            <consortium name="Pathogen Informatics"/>
        </authorList>
    </citation>
    <scope>NUCLEOTIDE SEQUENCE [LARGE SCALE GENOMIC DNA]</scope>
</reference>
<name>A0A183V7V7_TOXCA</name>
<sequence>MREQLVEFSEIAVMSDKYVYLGEGIVGLLLIADVTRCDIFDELDLRPQSELHPLMNELTTPLRTLSGVSLGYGLSCLISTFSRLEEHENCEIRKLWAKKSLRARNIRPNVVNLANFVSKNDSYKKVIS</sequence>
<gene>
    <name evidence="1" type="ORF">TCNE_LOCUS16827</name>
</gene>
<dbReference type="WBParaSite" id="TCNE_0001682801-mRNA-1">
    <property type="protein sequence ID" value="TCNE_0001682801-mRNA-1"/>
    <property type="gene ID" value="TCNE_0001682801"/>
</dbReference>